<comment type="caution">
    <text evidence="1">The sequence shown here is derived from an EMBL/GenBank/DDBJ whole genome shotgun (WGS) entry which is preliminary data.</text>
</comment>
<feature type="non-terminal residue" evidence="1">
    <location>
        <position position="1"/>
    </location>
</feature>
<accession>A0A4Y2FG76</accession>
<proteinExistence type="predicted"/>
<organism evidence="1 2">
    <name type="scientific">Araneus ventricosus</name>
    <name type="common">Orbweaver spider</name>
    <name type="synonym">Epeira ventricosa</name>
    <dbReference type="NCBI Taxonomy" id="182803"/>
    <lineage>
        <taxon>Eukaryota</taxon>
        <taxon>Metazoa</taxon>
        <taxon>Ecdysozoa</taxon>
        <taxon>Arthropoda</taxon>
        <taxon>Chelicerata</taxon>
        <taxon>Arachnida</taxon>
        <taxon>Araneae</taxon>
        <taxon>Araneomorphae</taxon>
        <taxon>Entelegynae</taxon>
        <taxon>Araneoidea</taxon>
        <taxon>Araneidae</taxon>
        <taxon>Araneus</taxon>
    </lineage>
</organism>
<evidence type="ECO:0000313" key="2">
    <source>
        <dbReference type="Proteomes" id="UP000499080"/>
    </source>
</evidence>
<dbReference type="OrthoDB" id="10017160at2759"/>
<keyword evidence="2" id="KW-1185">Reference proteome</keyword>
<dbReference type="Proteomes" id="UP000499080">
    <property type="component" value="Unassembled WGS sequence"/>
</dbReference>
<sequence length="72" mass="8287">HLSYKKVRARWVPKMLCDDHKARRLASDLTFLTCCSAEGEGFLKSIAIENEFWIQSVTPGTNEQSKQWMNAN</sequence>
<evidence type="ECO:0000313" key="1">
    <source>
        <dbReference type="EMBL" id="GBM39506.1"/>
    </source>
</evidence>
<reference evidence="1 2" key="1">
    <citation type="journal article" date="2019" name="Sci. Rep.">
        <title>Orb-weaving spider Araneus ventricosus genome elucidates the spidroin gene catalogue.</title>
        <authorList>
            <person name="Kono N."/>
            <person name="Nakamura H."/>
            <person name="Ohtoshi R."/>
            <person name="Moran D.A.P."/>
            <person name="Shinohara A."/>
            <person name="Yoshida Y."/>
            <person name="Fujiwara M."/>
            <person name="Mori M."/>
            <person name="Tomita M."/>
            <person name="Arakawa K."/>
        </authorList>
    </citation>
    <scope>NUCLEOTIDE SEQUENCE [LARGE SCALE GENOMIC DNA]</scope>
</reference>
<protein>
    <submittedName>
        <fullName evidence="1">Uncharacterized protein</fullName>
    </submittedName>
</protein>
<name>A0A4Y2FG76_ARAVE</name>
<gene>
    <name evidence="1" type="ORF">AVEN_81860_1</name>
</gene>
<dbReference type="EMBL" id="BGPR01173621">
    <property type="protein sequence ID" value="GBM39506.1"/>
    <property type="molecule type" value="Genomic_DNA"/>
</dbReference>
<dbReference type="AlphaFoldDB" id="A0A4Y2FG76"/>